<dbReference type="GO" id="GO:0016787">
    <property type="term" value="F:hydrolase activity"/>
    <property type="evidence" value="ECO:0007669"/>
    <property type="project" value="UniProtKB-KW"/>
</dbReference>
<dbReference type="Gene3D" id="1.10.3210.10">
    <property type="entry name" value="Hypothetical protein af1432"/>
    <property type="match status" value="1"/>
</dbReference>
<dbReference type="InterPro" id="IPR003607">
    <property type="entry name" value="HD/PDEase_dom"/>
</dbReference>
<accession>A0A317DJN4</accession>
<dbReference type="OrthoDB" id="3218248at2"/>
<keyword evidence="1" id="KW-0378">Hydrolase</keyword>
<gene>
    <name evidence="1" type="ORF">DKT69_13990</name>
</gene>
<proteinExistence type="predicted"/>
<organism evidence="1 2">
    <name type="scientific">Micromonospora sicca</name>
    <dbReference type="NCBI Taxonomy" id="2202420"/>
    <lineage>
        <taxon>Bacteria</taxon>
        <taxon>Bacillati</taxon>
        <taxon>Actinomycetota</taxon>
        <taxon>Actinomycetes</taxon>
        <taxon>Micromonosporales</taxon>
        <taxon>Micromonosporaceae</taxon>
        <taxon>Micromonospora</taxon>
    </lineage>
</organism>
<comment type="caution">
    <text evidence="1">The sequence shown here is derived from an EMBL/GenBank/DDBJ whole genome shotgun (WGS) entry which is preliminary data.</text>
</comment>
<dbReference type="RefSeq" id="WP_109802001.1">
    <property type="nucleotide sequence ID" value="NZ_QGKS01000211.1"/>
</dbReference>
<dbReference type="EMBL" id="QGKS01000211">
    <property type="protein sequence ID" value="PWR14858.1"/>
    <property type="molecule type" value="Genomic_DNA"/>
</dbReference>
<dbReference type="CDD" id="cd00077">
    <property type="entry name" value="HDc"/>
    <property type="match status" value="1"/>
</dbReference>
<protein>
    <submittedName>
        <fullName evidence="1">Metal-dependent phosphohydrolase</fullName>
    </submittedName>
</protein>
<reference evidence="1 2" key="1">
    <citation type="submission" date="2018-05" db="EMBL/GenBank/DDBJ databases">
        <title>Micromonosporas from Atacama Desert.</title>
        <authorList>
            <person name="Carro L."/>
            <person name="Golinska P."/>
            <person name="Klenk H.-P."/>
            <person name="Goodfellow M."/>
        </authorList>
    </citation>
    <scope>NUCLEOTIDE SEQUENCE [LARGE SCALE GENOMIC DNA]</scope>
    <source>
        <strain evidence="1 2">4G51</strain>
    </source>
</reference>
<name>A0A317DJN4_9ACTN</name>
<dbReference type="SUPFAM" id="SSF109604">
    <property type="entry name" value="HD-domain/PDEase-like"/>
    <property type="match status" value="1"/>
</dbReference>
<dbReference type="AlphaFoldDB" id="A0A317DJN4"/>
<evidence type="ECO:0000313" key="2">
    <source>
        <dbReference type="Proteomes" id="UP000246050"/>
    </source>
</evidence>
<evidence type="ECO:0000313" key="1">
    <source>
        <dbReference type="EMBL" id="PWR14858.1"/>
    </source>
</evidence>
<dbReference type="Proteomes" id="UP000246050">
    <property type="component" value="Unassembled WGS sequence"/>
</dbReference>
<sequence>MTVLSHPRPRLVNQALRDAQRWCAGHTIDDRPALAHAVRVAVTIGEHIPAPAPDLIAAALLHDVPDFVPSHEELYRTLTEAYGPEVPRIIAALQAEHQALDQPNPPVVVEDLAVVLASTADKIVALTSQLRRARASGDVTEFFSRRSRLVALLPYFREYSQAARAHTPVGMSAALDVVLNLLDQVESKLPPRVAR</sequence>